<feature type="region of interest" description="Disordered" evidence="1">
    <location>
        <begin position="23"/>
        <end position="61"/>
    </location>
</feature>
<feature type="compositionally biased region" description="Low complexity" evidence="1">
    <location>
        <begin position="373"/>
        <end position="386"/>
    </location>
</feature>
<feature type="compositionally biased region" description="Basic residues" evidence="1">
    <location>
        <begin position="1812"/>
        <end position="1825"/>
    </location>
</feature>
<feature type="region of interest" description="Disordered" evidence="1">
    <location>
        <begin position="1751"/>
        <end position="1771"/>
    </location>
</feature>
<feature type="compositionally biased region" description="Basic residues" evidence="1">
    <location>
        <begin position="1613"/>
        <end position="1629"/>
    </location>
</feature>
<feature type="region of interest" description="Disordered" evidence="1">
    <location>
        <begin position="332"/>
        <end position="397"/>
    </location>
</feature>
<feature type="compositionally biased region" description="Acidic residues" evidence="1">
    <location>
        <begin position="230"/>
        <end position="252"/>
    </location>
</feature>
<evidence type="ECO:0000313" key="2">
    <source>
        <dbReference type="EMBL" id="OCF30437.1"/>
    </source>
</evidence>
<feature type="region of interest" description="Disordered" evidence="1">
    <location>
        <begin position="1497"/>
        <end position="1522"/>
    </location>
</feature>
<proteinExistence type="predicted"/>
<accession>A0A1B9GHI6</accession>
<gene>
    <name evidence="2" type="ORF">I316_07924</name>
</gene>
<feature type="region of interest" description="Disordered" evidence="1">
    <location>
        <begin position="105"/>
        <end position="129"/>
    </location>
</feature>
<feature type="region of interest" description="Disordered" evidence="1">
    <location>
        <begin position="194"/>
        <end position="252"/>
    </location>
</feature>
<dbReference type="OrthoDB" id="2591260at2759"/>
<feature type="compositionally biased region" description="Basic and acidic residues" evidence="1">
    <location>
        <begin position="1993"/>
        <end position="2004"/>
    </location>
</feature>
<dbReference type="Proteomes" id="UP000092666">
    <property type="component" value="Unassembled WGS sequence"/>
</dbReference>
<name>A0A1B9GHI6_9TREE</name>
<feature type="compositionally biased region" description="Polar residues" evidence="1">
    <location>
        <begin position="2084"/>
        <end position="2099"/>
    </location>
</feature>
<keyword evidence="3" id="KW-1185">Reference proteome</keyword>
<feature type="compositionally biased region" description="Basic and acidic residues" evidence="1">
    <location>
        <begin position="1699"/>
        <end position="1708"/>
    </location>
</feature>
<feature type="region of interest" description="Disordered" evidence="1">
    <location>
        <begin position="1801"/>
        <end position="1827"/>
    </location>
</feature>
<dbReference type="EMBL" id="KI669517">
    <property type="protein sequence ID" value="OCF30437.1"/>
    <property type="molecule type" value="Genomic_DNA"/>
</dbReference>
<sequence length="2169" mass="235093">MSTSAISPGRPSYHVSFTDTSGAAHATSCDHDTHIGSSSPSPPAKMDALVPSSSSPARPEMVPLGAAKTVAIARRGVIFSPRTDTKYFHTDDLILPSPTAKTPLVPSSIRSYSDPVTPHDSPSASRGKGRLLSDTPILVRSILKARAAQQIRLAASVEEGTLNNKEAARLLVSGKRPGLLARDSYQLAMLRGAAGESADRKGKGRMQGEVPGSDDSAASTSSALQTSDPAEGDGVAEEGSSEEEEETIEEDGALATGSLINIILDGAEDLLTLEEAYSTLTQRLRQQLTPGVLFPIPVSVARMCTQPIRDEAPAMVRAIQRDLARLLGKLPHSDPAFPSSDNDAPFMDLMPLKDRTPTHHNNNRSRFTPSPTPGTGPKSSSPTKPTRQGYTESEVRYRREASGVGAAVLRFIDFIFSEHRLSSCYSEADLQSILEQVMVIPRTPRLPTPNPKRTYYLSILILTHLNLPSACVQPVKDKIVRALEGAMTDSLGALGPSGKEGPPALKKEGYHAITNLVSNYPSIFFPHYSDLLIGCLRGMASSSNLIRYKAGAAACAFARAKFALLANTQSAAINNGDAPSREAWVKAKSVIQKSEFFVISHLKSALKVPGKSTPVYGKDGEKKTEWHALEQIFKDTVGSTTDVHWACAAWSVVVTLMGAAYASSGLAGGLDHIMDRSLQPSTNTVRPLLARAAWNHAIHAYLSSGFASSITPNGELIRSYKPFAASSQQTIEQRTAAIQLVVDLALSKATDKMSYARALTSAKLGNESHYVWQRSEKTKKFQWLVTCGLGATAVVYAHTGIALRHEDQPAKEMSAISGLPSSDGIPVPDMTPEEARLPRLDNAFEKVVQPMLRSFFAIRGVDRLTTHGWSIFDAITSPRDPRLADEWSLDKLLVKRYMSGEIFSKEKDADIAELLEDIQYDDLEVEEIPSWGLFWAAKRLGRLLVLFDEALTSIHGINDPSTTEWIKSDVNGVALIPVVLSDVWSNLLYALKSIQIARAPPTPLFLAGLQAVTQQLLQVYSRDPKTYVPISRIDAQGHCTVDEHELRLSLTAHLFQAAFEILGEDVLVTTRLRMDQIPSQEQNANPAQIAMGLDNNGSPTFVGSIIGQLLRSKAPQPVQPTVQRAFRALLGRVLHVACAPGYAGKLLGDITNALPFLFEDSEEYQLDVWRLVGPFRGRQISSFWHRHADQNDLRIWQSLLRVTVLRFRAKRVGSNFGVIEALAGHLSDFLDEGEKTRSTTITLSCLASATSWISFVPSEESHASPWQIDENYVPVDFLSLVNSALEESYPSPESQTSTDTETGAVISPAVEELLVSLSTMIEKAPVEFVRPVLEALRTGLSRWMEDPEQLGLEIMDIRLDELYITIVRALGQSIAAGHIAADSDLLNTFVDLYAPRLSRAQTPAVPLAFQDFWAKTFAQSSGLEYSDDVAGFLRDLLAAVPGIITAPGLSGESPLSVQESLAKYPHLDKAKPTAQAPETMSVETGNATEVAASADVDMDDEPIPPPTAALPPTTGEYDADVSQSIEQTQVPEVEPQTEHRLRSDHVDDTTYGIVPPSPAVSDVGSEQYVSDEASLEAPAIFSSNGEVAQEEDVFGPASLTSQAQAKSVQTRSKVVRGRGKKRVNKKTKYQGKLVAEQQAEAAGEREVQPSPNAKSPGIEGPRTERQDGVLRGGSSDDELSSDARLDVETSTSAIPPDTELVHAPHEENNAIELPKTGPVDVDALIASGSPVRPSLLSSASRWLSKVPSFPFFSPSTSDGPPPGQALPQSPSLIEIAPKEPKGSEAVHSRPAPEEKDTIVVLAEQESPIHPLRANKRGGRGRKRRSSVAAPITDIAVLEVHSPVAEPEPASEIIVVKDDIQTASTCSTYTPLVASSSTESISSTTTVSRSRGKGKRKAGSTALTTAAEDYPPKNESIEIEDAEPRRSKRRKTKPSALDEFTEEPQIRKRKRTQSQSQAQPPLVARQSVSPVPASSIDVNMDEEDDELLLSPETARIRKKEEDEAIRASQGHGSRLESGQGQSQWSESISGRFDDAPEDESSISLRPGLTRVPSSPSPKSRTRSQGKATKTLSQLDLVDDVDNDQAGPSSSSAKNTSNDLPTSLPVPSPLKRTSQQKRMLELIDEAVRGKELIDKLDFEGVKALLKNVNMLREAAEERMMARLEELRGTRR</sequence>
<feature type="compositionally biased region" description="Low complexity" evidence="1">
    <location>
        <begin position="213"/>
        <end position="228"/>
    </location>
</feature>
<protein>
    <recommendedName>
        <fullName evidence="4">Telomere-associated protein Rif1 N-terminal domain-containing protein</fullName>
    </recommendedName>
</protein>
<dbReference type="STRING" id="1296120.A0A1B9GHI6"/>
<reference evidence="3" key="2">
    <citation type="submission" date="2013-12" db="EMBL/GenBank/DDBJ databases">
        <title>Evolution of pathogenesis and genome organization in the Tremellales.</title>
        <authorList>
            <person name="Cuomo C."/>
            <person name="Litvintseva A."/>
            <person name="Heitman J."/>
            <person name="Chen Y."/>
            <person name="Sun S."/>
            <person name="Springer D."/>
            <person name="Dromer F."/>
            <person name="Young S."/>
            <person name="Zeng Q."/>
            <person name="Chapman S."/>
            <person name="Gujja S."/>
            <person name="Saif S."/>
            <person name="Birren B."/>
        </authorList>
    </citation>
    <scope>NUCLEOTIDE SEQUENCE [LARGE SCALE GENOMIC DNA]</scope>
    <source>
        <strain evidence="3">BCC8398</strain>
    </source>
</reference>
<feature type="compositionally biased region" description="Low complexity" evidence="1">
    <location>
        <begin position="2016"/>
        <end position="2029"/>
    </location>
</feature>
<evidence type="ECO:0000313" key="3">
    <source>
        <dbReference type="Proteomes" id="UP000092666"/>
    </source>
</evidence>
<feature type="compositionally biased region" description="Low complexity" evidence="1">
    <location>
        <begin position="1874"/>
        <end position="1888"/>
    </location>
</feature>
<feature type="compositionally biased region" description="Polar residues" evidence="1">
    <location>
        <begin position="1598"/>
        <end position="1612"/>
    </location>
</feature>
<feature type="region of interest" description="Disordered" evidence="1">
    <location>
        <begin position="1598"/>
        <end position="1715"/>
    </location>
</feature>
<organism evidence="2 3">
    <name type="scientific">Kwoniella heveanensis BCC8398</name>
    <dbReference type="NCBI Taxonomy" id="1296120"/>
    <lineage>
        <taxon>Eukaryota</taxon>
        <taxon>Fungi</taxon>
        <taxon>Dikarya</taxon>
        <taxon>Basidiomycota</taxon>
        <taxon>Agaricomycotina</taxon>
        <taxon>Tremellomycetes</taxon>
        <taxon>Tremellales</taxon>
        <taxon>Cryptococcaceae</taxon>
        <taxon>Kwoniella</taxon>
    </lineage>
</organism>
<evidence type="ECO:0008006" key="4">
    <source>
        <dbReference type="Google" id="ProtNLM"/>
    </source>
</evidence>
<reference evidence="2 3" key="1">
    <citation type="submission" date="2013-07" db="EMBL/GenBank/DDBJ databases">
        <title>The Genome Sequence of Cryptococcus heveanensis BCC8398.</title>
        <authorList>
            <consortium name="The Broad Institute Genome Sequencing Platform"/>
            <person name="Cuomo C."/>
            <person name="Litvintseva A."/>
            <person name="Chen Y."/>
            <person name="Heitman J."/>
            <person name="Sun S."/>
            <person name="Springer D."/>
            <person name="Dromer F."/>
            <person name="Young S.K."/>
            <person name="Zeng Q."/>
            <person name="Gargeya S."/>
            <person name="Fitzgerald M."/>
            <person name="Abouelleil A."/>
            <person name="Alvarado L."/>
            <person name="Berlin A.M."/>
            <person name="Chapman S.B."/>
            <person name="Dewar J."/>
            <person name="Goldberg J."/>
            <person name="Griggs A."/>
            <person name="Gujja S."/>
            <person name="Hansen M."/>
            <person name="Howarth C."/>
            <person name="Imamovic A."/>
            <person name="Larimer J."/>
            <person name="McCowan C."/>
            <person name="Murphy C."/>
            <person name="Pearson M."/>
            <person name="Priest M."/>
            <person name="Roberts A."/>
            <person name="Saif S."/>
            <person name="Shea T."/>
            <person name="Sykes S."/>
            <person name="Wortman J."/>
            <person name="Nusbaum C."/>
            <person name="Birren B."/>
        </authorList>
    </citation>
    <scope>NUCLEOTIDE SEQUENCE [LARGE SCALE GENOMIC DNA]</scope>
    <source>
        <strain evidence="2 3">BCC8398</strain>
    </source>
</reference>
<feature type="region of interest" description="Disordered" evidence="1">
    <location>
        <begin position="1868"/>
        <end position="2114"/>
    </location>
</feature>
<evidence type="ECO:0000256" key="1">
    <source>
        <dbReference type="SAM" id="MobiDB-lite"/>
    </source>
</evidence>